<evidence type="ECO:0000256" key="1">
    <source>
        <dbReference type="ARBA" id="ARBA00010641"/>
    </source>
</evidence>
<evidence type="ECO:0000256" key="3">
    <source>
        <dbReference type="ARBA" id="ARBA00023082"/>
    </source>
</evidence>
<dbReference type="InterPro" id="IPR013324">
    <property type="entry name" value="RNA_pol_sigma_r3/r4-like"/>
</dbReference>
<dbReference type="Pfam" id="PF04542">
    <property type="entry name" value="Sigma70_r2"/>
    <property type="match status" value="1"/>
</dbReference>
<dbReference type="InterPro" id="IPR014284">
    <property type="entry name" value="RNA_pol_sigma-70_dom"/>
</dbReference>
<comment type="similarity">
    <text evidence="1">Belongs to the sigma-70 factor family. ECF subfamily.</text>
</comment>
<accession>A0ABY1ZPK7</accession>
<comment type="caution">
    <text evidence="7">The sequence shown here is derived from an EMBL/GenBank/DDBJ whole genome shotgun (WGS) entry which is preliminary data.</text>
</comment>
<sequence>MGPDRAAIDLWQAEVDTLITRIARHRDVSALEALYRLTSARLMGLTLRMLNNQADCADLLQELYLKVWQQAHQFGGRGSAWGWLCVMARNAALDQLRSRQHRGQELTRDIQPLMETLPAPCNDAAVSPGLERCLQALREEQRELILLSYIHGYSHQELQDLTARPLGTIKSWVRRGLQELKQCLER</sequence>
<dbReference type="NCBIfam" id="TIGR02937">
    <property type="entry name" value="sigma70-ECF"/>
    <property type="match status" value="1"/>
</dbReference>
<reference evidence="7 8" key="1">
    <citation type="submission" date="2019-02" db="EMBL/GenBank/DDBJ databases">
        <title>Marinobacter halodurans sp. nov., a marine bacterium isolated from sea tidal flat.</title>
        <authorList>
            <person name="Yoo Y."/>
            <person name="Lee D.W."/>
            <person name="Kim B.S."/>
            <person name="Kim J.-J."/>
        </authorList>
    </citation>
    <scope>NUCLEOTIDE SEQUENCE [LARGE SCALE GENOMIC DNA]</scope>
    <source>
        <strain evidence="7 8">YJ-S3-2</strain>
    </source>
</reference>
<gene>
    <name evidence="7" type="ORF">EZI54_02505</name>
</gene>
<feature type="domain" description="RNA polymerase sigma factor 70 region 4 type 2" evidence="6">
    <location>
        <begin position="130"/>
        <end position="180"/>
    </location>
</feature>
<dbReference type="InterPro" id="IPR036388">
    <property type="entry name" value="WH-like_DNA-bd_sf"/>
</dbReference>
<dbReference type="InterPro" id="IPR007627">
    <property type="entry name" value="RNA_pol_sigma70_r2"/>
</dbReference>
<keyword evidence="4" id="KW-0804">Transcription</keyword>
<dbReference type="InterPro" id="IPR013249">
    <property type="entry name" value="RNA_pol_sigma70_r4_t2"/>
</dbReference>
<evidence type="ECO:0000313" key="8">
    <source>
        <dbReference type="Proteomes" id="UP000313645"/>
    </source>
</evidence>
<evidence type="ECO:0000256" key="2">
    <source>
        <dbReference type="ARBA" id="ARBA00023015"/>
    </source>
</evidence>
<dbReference type="Gene3D" id="1.10.10.10">
    <property type="entry name" value="Winged helix-like DNA-binding domain superfamily/Winged helix DNA-binding domain"/>
    <property type="match status" value="1"/>
</dbReference>
<dbReference type="PANTHER" id="PTHR43133:SF62">
    <property type="entry name" value="RNA POLYMERASE SIGMA FACTOR SIGZ"/>
    <property type="match status" value="1"/>
</dbReference>
<dbReference type="PANTHER" id="PTHR43133">
    <property type="entry name" value="RNA POLYMERASE ECF-TYPE SIGMA FACTO"/>
    <property type="match status" value="1"/>
</dbReference>
<dbReference type="Proteomes" id="UP000313645">
    <property type="component" value="Unassembled WGS sequence"/>
</dbReference>
<evidence type="ECO:0000256" key="4">
    <source>
        <dbReference type="ARBA" id="ARBA00023163"/>
    </source>
</evidence>
<evidence type="ECO:0000259" key="6">
    <source>
        <dbReference type="Pfam" id="PF08281"/>
    </source>
</evidence>
<keyword evidence="8" id="KW-1185">Reference proteome</keyword>
<name>A0ABY1ZPK7_9GAMM</name>
<proteinExistence type="inferred from homology"/>
<dbReference type="InterPro" id="IPR039425">
    <property type="entry name" value="RNA_pol_sigma-70-like"/>
</dbReference>
<evidence type="ECO:0000259" key="5">
    <source>
        <dbReference type="Pfam" id="PF04542"/>
    </source>
</evidence>
<dbReference type="SUPFAM" id="SSF88659">
    <property type="entry name" value="Sigma3 and sigma4 domains of RNA polymerase sigma factors"/>
    <property type="match status" value="1"/>
</dbReference>
<dbReference type="EMBL" id="SJDL01000003">
    <property type="protein sequence ID" value="TBW58760.1"/>
    <property type="molecule type" value="Genomic_DNA"/>
</dbReference>
<dbReference type="Gene3D" id="1.10.1740.10">
    <property type="match status" value="1"/>
</dbReference>
<keyword evidence="3" id="KW-0731">Sigma factor</keyword>
<keyword evidence="2" id="KW-0805">Transcription regulation</keyword>
<dbReference type="CDD" id="cd06171">
    <property type="entry name" value="Sigma70_r4"/>
    <property type="match status" value="1"/>
</dbReference>
<dbReference type="InterPro" id="IPR013325">
    <property type="entry name" value="RNA_pol_sigma_r2"/>
</dbReference>
<protein>
    <submittedName>
        <fullName evidence="7">Sigma-70 family RNA polymerase sigma factor</fullName>
    </submittedName>
</protein>
<feature type="domain" description="RNA polymerase sigma-70 region 2" evidence="5">
    <location>
        <begin position="34"/>
        <end position="101"/>
    </location>
</feature>
<dbReference type="SUPFAM" id="SSF88946">
    <property type="entry name" value="Sigma2 domain of RNA polymerase sigma factors"/>
    <property type="match status" value="1"/>
</dbReference>
<dbReference type="Pfam" id="PF08281">
    <property type="entry name" value="Sigma70_r4_2"/>
    <property type="match status" value="1"/>
</dbReference>
<evidence type="ECO:0000313" key="7">
    <source>
        <dbReference type="EMBL" id="TBW58760.1"/>
    </source>
</evidence>
<dbReference type="RefSeq" id="WP_131478713.1">
    <property type="nucleotide sequence ID" value="NZ_SJDL01000003.1"/>
</dbReference>
<organism evidence="7 8">
    <name type="scientific">Marinobacter halodurans</name>
    <dbReference type="NCBI Taxonomy" id="2528979"/>
    <lineage>
        <taxon>Bacteria</taxon>
        <taxon>Pseudomonadati</taxon>
        <taxon>Pseudomonadota</taxon>
        <taxon>Gammaproteobacteria</taxon>
        <taxon>Pseudomonadales</taxon>
        <taxon>Marinobacteraceae</taxon>
        <taxon>Marinobacter</taxon>
    </lineage>
</organism>